<dbReference type="HOGENOM" id="CLU_007255_0_0_1"/>
<evidence type="ECO:0000256" key="3">
    <source>
        <dbReference type="ARBA" id="ARBA00023015"/>
    </source>
</evidence>
<feature type="region of interest" description="Disordered" evidence="6">
    <location>
        <begin position="739"/>
        <end position="855"/>
    </location>
</feature>
<keyword evidence="5" id="KW-0539">Nucleus</keyword>
<comment type="subcellular location">
    <subcellularLocation>
        <location evidence="1">Nucleus</location>
    </subcellularLocation>
</comment>
<dbReference type="RefSeq" id="XP_012178674.1">
    <property type="nucleotide sequence ID" value="XM_012323284.1"/>
</dbReference>
<proteinExistence type="predicted"/>
<feature type="compositionally biased region" description="Basic residues" evidence="6">
    <location>
        <begin position="58"/>
        <end position="73"/>
    </location>
</feature>
<feature type="region of interest" description="Disordered" evidence="6">
    <location>
        <begin position="489"/>
        <end position="684"/>
    </location>
</feature>
<dbReference type="Pfam" id="PF08598">
    <property type="entry name" value="Sds3"/>
    <property type="match status" value="1"/>
</dbReference>
<protein>
    <recommendedName>
        <fullName evidence="9">Sds3-like-domain-containing protein</fullName>
    </recommendedName>
</protein>
<dbReference type="InParanoid" id="J4I8G9"/>
<keyword evidence="4" id="KW-0804">Transcription</keyword>
<feature type="region of interest" description="Disordered" evidence="6">
    <location>
        <begin position="224"/>
        <end position="263"/>
    </location>
</feature>
<evidence type="ECO:0000256" key="5">
    <source>
        <dbReference type="ARBA" id="ARBA00023242"/>
    </source>
</evidence>
<evidence type="ECO:0008006" key="9">
    <source>
        <dbReference type="Google" id="ProtNLM"/>
    </source>
</evidence>
<dbReference type="GO" id="GO:0010468">
    <property type="term" value="P:regulation of gene expression"/>
    <property type="evidence" value="ECO:0007669"/>
    <property type="project" value="UniProtKB-ARBA"/>
</dbReference>
<feature type="compositionally biased region" description="Acidic residues" evidence="6">
    <location>
        <begin position="95"/>
        <end position="118"/>
    </location>
</feature>
<evidence type="ECO:0000256" key="2">
    <source>
        <dbReference type="ARBA" id="ARBA00022491"/>
    </source>
</evidence>
<feature type="compositionally biased region" description="Polar residues" evidence="6">
    <location>
        <begin position="833"/>
        <end position="843"/>
    </location>
</feature>
<feature type="compositionally biased region" description="Basic and acidic residues" evidence="6">
    <location>
        <begin position="235"/>
        <end position="251"/>
    </location>
</feature>
<gene>
    <name evidence="7" type="ORF">FIBRA_01409</name>
</gene>
<accession>J4I8G9</accession>
<evidence type="ECO:0000256" key="6">
    <source>
        <dbReference type="SAM" id="MobiDB-lite"/>
    </source>
</evidence>
<evidence type="ECO:0000313" key="8">
    <source>
        <dbReference type="Proteomes" id="UP000006352"/>
    </source>
</evidence>
<evidence type="ECO:0000256" key="1">
    <source>
        <dbReference type="ARBA" id="ARBA00004123"/>
    </source>
</evidence>
<sequence>MAGSTVVEPPSPSPSSSSASGSPASSRSVSPEPDGDAQSDREEPELTSLKPTSSRPSGRNRKGRANGRSRKPKTGGGPAQETEMDVDADQTVVQDADEVDAAEGEDVEPDSPEMELESDLQPAHRAEALDVLATIELKFALLRERLYVEKMENLAWEEALVVDGAHPELLHLHTELSKRRDKRLQLAARRRDYEIANVTKRRKLDEDGVWSWWKSERDELQTNMVSETNRKKRKLERERRALDRPQPERRIPPAPQIVEPPPTLRDIVKTYPFGISSSYSQPSRRKGQASPSALAYPQLSTLAPAEIAHDLDFLYQHRRMAPNFDHRSAMLTSTLGGPPPPHIYDYPMNLPMVDGPGTGNRFGPPPSSTIQHQHPHGYPQVPNPLVQGFPGQPPRLPHHHSAPAGGLPSLHPSQIVMDPDMAPVHRPDSRSALVGVHVQQQFASVGSTSAHGNLMRRSISPVQVQVLHHGPGHMPMSVGHGPMLPGGLKPNGWVGVGQPGPNSLPGSAKEPRKPSSVADGRERGKERERYPGEMEVDRVEREREADRELDKMHQMQITQQRHSGHQHPHPPIHSAQAQVPHRHLGPHHHHHHHHHIHHHHHPNGATNGGQGPLVPTLPPSRMGGSSALTHSHDPRFSESHSGVMGEAIELSASSSRQPNHRSPRMSALWKTNDEPPPLPPSGDLSQRERQALELLPLGPDERSMTPIGTMPTQVMQSKFSGSPRPTFVPPGSLGHWSGRGNGVEDMGDPAWRDRSINQAWPNGRRGREILNLPSLPPPPPLTSAAHSPPARAPSPSKGSSPGLKTLGRTPSSPNSKQPPPRLAGISGAEQQAAGGTSAANHLRTSPPLPLLTSPSHKFHKSVISEPLLGNSAVAPKAVPVDGSL</sequence>
<organism evidence="7 8">
    <name type="scientific">Fibroporia radiculosa</name>
    <dbReference type="NCBI Taxonomy" id="599839"/>
    <lineage>
        <taxon>Eukaryota</taxon>
        <taxon>Fungi</taxon>
        <taxon>Dikarya</taxon>
        <taxon>Basidiomycota</taxon>
        <taxon>Agaricomycotina</taxon>
        <taxon>Agaricomycetes</taxon>
        <taxon>Polyporales</taxon>
        <taxon>Fibroporiaceae</taxon>
        <taxon>Fibroporia</taxon>
    </lineage>
</organism>
<feature type="compositionally biased region" description="Basic and acidic residues" evidence="6">
    <location>
        <begin position="509"/>
        <end position="553"/>
    </location>
</feature>
<dbReference type="Proteomes" id="UP000006352">
    <property type="component" value="Unassembled WGS sequence"/>
</dbReference>
<dbReference type="GeneID" id="24094302"/>
<dbReference type="OrthoDB" id="20886at2759"/>
<dbReference type="PANTHER" id="PTHR21964">
    <property type="entry name" value="BREAST CANCER METASTASIS-SUPPRESSOR 1"/>
    <property type="match status" value="1"/>
</dbReference>
<dbReference type="InterPro" id="IPR013907">
    <property type="entry name" value="Sds3"/>
</dbReference>
<keyword evidence="3" id="KW-0805">Transcription regulation</keyword>
<dbReference type="SMART" id="SM01401">
    <property type="entry name" value="Sds3"/>
    <property type="match status" value="1"/>
</dbReference>
<feature type="compositionally biased region" description="Acidic residues" evidence="6">
    <location>
        <begin position="33"/>
        <end position="45"/>
    </location>
</feature>
<feature type="compositionally biased region" description="Basic residues" evidence="6">
    <location>
        <begin position="580"/>
        <end position="602"/>
    </location>
</feature>
<feature type="compositionally biased region" description="Low complexity" evidence="6">
    <location>
        <begin position="1"/>
        <end position="32"/>
    </location>
</feature>
<feature type="compositionally biased region" description="Pro residues" evidence="6">
    <location>
        <begin position="252"/>
        <end position="263"/>
    </location>
</feature>
<evidence type="ECO:0000256" key="4">
    <source>
        <dbReference type="ARBA" id="ARBA00023163"/>
    </source>
</evidence>
<dbReference type="EMBL" id="HE796930">
    <property type="protein sequence ID" value="CCL99391.1"/>
    <property type="molecule type" value="Genomic_DNA"/>
</dbReference>
<keyword evidence="8" id="KW-1185">Reference proteome</keyword>
<name>J4I8G9_9APHY</name>
<keyword evidence="2" id="KW-0678">Repressor</keyword>
<evidence type="ECO:0000313" key="7">
    <source>
        <dbReference type="EMBL" id="CCL99391.1"/>
    </source>
</evidence>
<feature type="compositionally biased region" description="Low complexity" evidence="6">
    <location>
        <begin position="782"/>
        <end position="801"/>
    </location>
</feature>
<feature type="region of interest" description="Disordered" evidence="6">
    <location>
        <begin position="1"/>
        <end position="120"/>
    </location>
</feature>
<dbReference type="AlphaFoldDB" id="J4I8G9"/>
<feature type="region of interest" description="Disordered" evidence="6">
    <location>
        <begin position="390"/>
        <end position="410"/>
    </location>
</feature>
<dbReference type="STRING" id="599839.J4I8G9"/>
<reference evidence="7 8" key="1">
    <citation type="journal article" date="2012" name="Appl. Environ. Microbiol.">
        <title>Short-read sequencing for genomic analysis of the brown rot fungus Fibroporia radiculosa.</title>
        <authorList>
            <person name="Tang J.D."/>
            <person name="Perkins A.D."/>
            <person name="Sonstegard T.S."/>
            <person name="Schroeder S.G."/>
            <person name="Burgess S.C."/>
            <person name="Diehl S.V."/>
        </authorList>
    </citation>
    <scope>NUCLEOTIDE SEQUENCE [LARGE SCALE GENOMIC DNA]</scope>
    <source>
        <strain evidence="7 8">TFFH 294</strain>
    </source>
</reference>
<dbReference type="GO" id="GO:0005654">
    <property type="term" value="C:nucleoplasm"/>
    <property type="evidence" value="ECO:0007669"/>
    <property type="project" value="UniProtKB-ARBA"/>
</dbReference>